<dbReference type="InterPro" id="IPR043128">
    <property type="entry name" value="Rev_trsase/Diguanyl_cyclase"/>
</dbReference>
<feature type="domain" description="Integrase catalytic" evidence="1">
    <location>
        <begin position="236"/>
        <end position="341"/>
    </location>
</feature>
<keyword evidence="2" id="KW-1185">Reference proteome</keyword>
<dbReference type="PANTHER" id="PTHR37984:SF7">
    <property type="entry name" value="INTEGRASE CATALYTIC DOMAIN-CONTAINING PROTEIN"/>
    <property type="match status" value="1"/>
</dbReference>
<dbReference type="InterPro" id="IPR012337">
    <property type="entry name" value="RNaseH-like_sf"/>
</dbReference>
<evidence type="ECO:0000313" key="2">
    <source>
        <dbReference type="Proteomes" id="UP000694865"/>
    </source>
</evidence>
<dbReference type="GeneID" id="102800761"/>
<name>A0ABM0M1F2_SACKO</name>
<dbReference type="InterPro" id="IPR041588">
    <property type="entry name" value="Integrase_H2C2"/>
</dbReference>
<dbReference type="RefSeq" id="XP_006813843.1">
    <property type="nucleotide sequence ID" value="XM_006813780.1"/>
</dbReference>
<reference evidence="3" key="1">
    <citation type="submission" date="2025-08" db="UniProtKB">
        <authorList>
            <consortium name="RefSeq"/>
        </authorList>
    </citation>
    <scope>IDENTIFICATION</scope>
    <source>
        <tissue evidence="3">Testes</tissue>
    </source>
</reference>
<dbReference type="PROSITE" id="PS50994">
    <property type="entry name" value="INTEGRASE"/>
    <property type="match status" value="1"/>
</dbReference>
<gene>
    <name evidence="3" type="primary">LOC102800761</name>
</gene>
<dbReference type="InterPro" id="IPR041577">
    <property type="entry name" value="RT_RNaseH_2"/>
</dbReference>
<dbReference type="SUPFAM" id="SSF53098">
    <property type="entry name" value="Ribonuclease H-like"/>
    <property type="match status" value="1"/>
</dbReference>
<organism evidence="2 3">
    <name type="scientific">Saccoglossus kowalevskii</name>
    <name type="common">Acorn worm</name>
    <dbReference type="NCBI Taxonomy" id="10224"/>
    <lineage>
        <taxon>Eukaryota</taxon>
        <taxon>Metazoa</taxon>
        <taxon>Hemichordata</taxon>
        <taxon>Enteropneusta</taxon>
        <taxon>Harrimaniidae</taxon>
        <taxon>Saccoglossus</taxon>
    </lineage>
</organism>
<dbReference type="Gene3D" id="3.30.70.270">
    <property type="match status" value="1"/>
</dbReference>
<dbReference type="InterPro" id="IPR036397">
    <property type="entry name" value="RNaseH_sf"/>
</dbReference>
<proteinExistence type="predicted"/>
<accession>A0ABM0M1F2</accession>
<dbReference type="Proteomes" id="UP000694865">
    <property type="component" value="Unplaced"/>
</dbReference>
<evidence type="ECO:0000313" key="3">
    <source>
        <dbReference type="RefSeq" id="XP_006813843.1"/>
    </source>
</evidence>
<dbReference type="Pfam" id="PF00665">
    <property type="entry name" value="rve"/>
    <property type="match status" value="1"/>
</dbReference>
<dbReference type="SUPFAM" id="SSF56672">
    <property type="entry name" value="DNA/RNA polymerases"/>
    <property type="match status" value="1"/>
</dbReference>
<evidence type="ECO:0000259" key="1">
    <source>
        <dbReference type="PROSITE" id="PS50994"/>
    </source>
</evidence>
<feature type="non-terminal residue" evidence="3">
    <location>
        <position position="341"/>
    </location>
</feature>
<dbReference type="InterPro" id="IPR050951">
    <property type="entry name" value="Retrovirus_Pol_polyprotein"/>
</dbReference>
<protein>
    <submittedName>
        <fullName evidence="3">Uncharacterized protein K02A2.6-like</fullName>
    </submittedName>
</protein>
<dbReference type="InterPro" id="IPR001584">
    <property type="entry name" value="Integrase_cat-core"/>
</dbReference>
<sequence length="341" mass="39152">MEDTRRAGIKLNRDKCHIKSRECNFYGMLYTAEGVKPSPDKVRAIEMMQPPNDKKELRTFLGLVTYMGPFIPKLSDHTASLRELIKDNSEFVWTPTHTKSFDKIKSLISAEITLAYYNQKKPVILEVDASSKGWPDSIKKVLSVLRPYWSVRDDISIEDGTVLTGSRILIPTALRDDILQQIHKGHLGMEKCKLRAKSSVYWPGIYKDIDNLVANCTSCQKFHNLQQKEPIIPTEAPPSPWHTVGADLFYTNNTWYLIIANYYSKFPFIRKLENLRASTIIRLTKVLFAEQGIPESFICDNGSQFTSRDFRNLANQYGFEIITSSPYYSKGHGFIERHIQT</sequence>
<dbReference type="Gene3D" id="1.10.340.70">
    <property type="match status" value="1"/>
</dbReference>
<dbReference type="InterPro" id="IPR043502">
    <property type="entry name" value="DNA/RNA_pol_sf"/>
</dbReference>
<dbReference type="PANTHER" id="PTHR37984">
    <property type="entry name" value="PROTEIN CBG26694"/>
    <property type="match status" value="1"/>
</dbReference>
<dbReference type="Pfam" id="PF17919">
    <property type="entry name" value="RT_RNaseH_2"/>
    <property type="match status" value="1"/>
</dbReference>
<dbReference type="Gene3D" id="3.30.420.10">
    <property type="entry name" value="Ribonuclease H-like superfamily/Ribonuclease H"/>
    <property type="match status" value="1"/>
</dbReference>
<dbReference type="Pfam" id="PF17921">
    <property type="entry name" value="Integrase_H2C2"/>
    <property type="match status" value="1"/>
</dbReference>